<evidence type="ECO:0000313" key="2">
    <source>
        <dbReference type="Proteomes" id="UP000789901"/>
    </source>
</evidence>
<accession>A0ABN7XDZ2</accession>
<reference evidence="1 2" key="1">
    <citation type="submission" date="2021-06" db="EMBL/GenBank/DDBJ databases">
        <authorList>
            <person name="Kallberg Y."/>
            <person name="Tangrot J."/>
            <person name="Rosling A."/>
        </authorList>
    </citation>
    <scope>NUCLEOTIDE SEQUENCE [LARGE SCALE GENOMIC DNA]</scope>
    <source>
        <strain evidence="1 2">120-4 pot B 10/14</strain>
    </source>
</reference>
<feature type="non-terminal residue" evidence="1">
    <location>
        <position position="53"/>
    </location>
</feature>
<organism evidence="1 2">
    <name type="scientific">Gigaspora margarita</name>
    <dbReference type="NCBI Taxonomy" id="4874"/>
    <lineage>
        <taxon>Eukaryota</taxon>
        <taxon>Fungi</taxon>
        <taxon>Fungi incertae sedis</taxon>
        <taxon>Mucoromycota</taxon>
        <taxon>Glomeromycotina</taxon>
        <taxon>Glomeromycetes</taxon>
        <taxon>Diversisporales</taxon>
        <taxon>Gigasporaceae</taxon>
        <taxon>Gigaspora</taxon>
    </lineage>
</organism>
<sequence>NLDLGPDTLKEEELDFKLDNDLDKVIEIFVRTNAKEQLDLSYIHEFPELLNDL</sequence>
<protein>
    <submittedName>
        <fullName evidence="1">46101_t:CDS:1</fullName>
    </submittedName>
</protein>
<dbReference type="Proteomes" id="UP000789901">
    <property type="component" value="Unassembled WGS sequence"/>
</dbReference>
<feature type="non-terminal residue" evidence="1">
    <location>
        <position position="1"/>
    </location>
</feature>
<name>A0ABN7XDZ2_GIGMA</name>
<evidence type="ECO:0000313" key="1">
    <source>
        <dbReference type="EMBL" id="CAG8853501.1"/>
    </source>
</evidence>
<gene>
    <name evidence="1" type="ORF">GMARGA_LOCUS42322</name>
</gene>
<keyword evidence="2" id="KW-1185">Reference proteome</keyword>
<comment type="caution">
    <text evidence="1">The sequence shown here is derived from an EMBL/GenBank/DDBJ whole genome shotgun (WGS) entry which is preliminary data.</text>
</comment>
<dbReference type="EMBL" id="CAJVQB010125094">
    <property type="protein sequence ID" value="CAG8853501.1"/>
    <property type="molecule type" value="Genomic_DNA"/>
</dbReference>
<proteinExistence type="predicted"/>